<reference evidence="2" key="1">
    <citation type="submission" date="2020-07" db="EMBL/GenBank/DDBJ databases">
        <title>Multicomponent nature underlies the extraordinary mechanical properties of spider dragline silk.</title>
        <authorList>
            <person name="Kono N."/>
            <person name="Nakamura H."/>
            <person name="Mori M."/>
            <person name="Yoshida Y."/>
            <person name="Ohtoshi R."/>
            <person name="Malay A.D."/>
            <person name="Moran D.A.P."/>
            <person name="Tomita M."/>
            <person name="Numata K."/>
            <person name="Arakawa K."/>
        </authorList>
    </citation>
    <scope>NUCLEOTIDE SEQUENCE</scope>
</reference>
<dbReference type="OrthoDB" id="7446079at2759"/>
<accession>A0A8X6FA66</accession>
<evidence type="ECO:0000256" key="1">
    <source>
        <dbReference type="SAM" id="MobiDB-lite"/>
    </source>
</evidence>
<dbReference type="Proteomes" id="UP000887116">
    <property type="component" value="Unassembled WGS sequence"/>
</dbReference>
<evidence type="ECO:0000313" key="2">
    <source>
        <dbReference type="EMBL" id="GFQ73886.1"/>
    </source>
</evidence>
<organism evidence="2 3">
    <name type="scientific">Trichonephila clavata</name>
    <name type="common">Joro spider</name>
    <name type="synonym">Nephila clavata</name>
    <dbReference type="NCBI Taxonomy" id="2740835"/>
    <lineage>
        <taxon>Eukaryota</taxon>
        <taxon>Metazoa</taxon>
        <taxon>Ecdysozoa</taxon>
        <taxon>Arthropoda</taxon>
        <taxon>Chelicerata</taxon>
        <taxon>Arachnida</taxon>
        <taxon>Araneae</taxon>
        <taxon>Araneomorphae</taxon>
        <taxon>Entelegynae</taxon>
        <taxon>Araneoidea</taxon>
        <taxon>Nephilidae</taxon>
        <taxon>Trichonephila</taxon>
    </lineage>
</organism>
<name>A0A8X6FA66_TRICU</name>
<keyword evidence="3" id="KW-1185">Reference proteome</keyword>
<comment type="caution">
    <text evidence="2">The sequence shown here is derived from an EMBL/GenBank/DDBJ whole genome shotgun (WGS) entry which is preliminary data.</text>
</comment>
<feature type="compositionally biased region" description="Basic and acidic residues" evidence="1">
    <location>
        <begin position="89"/>
        <end position="117"/>
    </location>
</feature>
<sequence>MSGRKENTTRNVHPGCIKERKISGNRFTIQNDAEFTASARKLKNSMNTENACEIATYLSVIIFNEGFEGVLKVMMTIELPIGREAHTYEQKRDETRISRSELRTSDAEKQKRIDTRAEQSALKEFQDEEEGVSMEEASLIDDKLRFS</sequence>
<proteinExistence type="predicted"/>
<evidence type="ECO:0000313" key="3">
    <source>
        <dbReference type="Proteomes" id="UP000887116"/>
    </source>
</evidence>
<dbReference type="AlphaFoldDB" id="A0A8X6FA66"/>
<dbReference type="EMBL" id="BMAO01001496">
    <property type="protein sequence ID" value="GFQ73886.1"/>
    <property type="molecule type" value="Genomic_DNA"/>
</dbReference>
<gene>
    <name evidence="2" type="ORF">TNCT_669341</name>
</gene>
<feature type="region of interest" description="Disordered" evidence="1">
    <location>
        <begin position="89"/>
        <end position="147"/>
    </location>
</feature>
<protein>
    <submittedName>
        <fullName evidence="2">Uncharacterized protein</fullName>
    </submittedName>
</protein>